<dbReference type="STRING" id="1072685.IX83_05950"/>
<dbReference type="Proteomes" id="UP000028945">
    <property type="component" value="Chromosome"/>
</dbReference>
<dbReference type="PANTHER" id="PTHR43247">
    <property type="entry name" value="PHOSPHOSERINE AMINOTRANSFERASE"/>
    <property type="match status" value="1"/>
</dbReference>
<comment type="catalytic activity">
    <reaction evidence="10 12">
        <text>4-(phosphooxy)-L-threonine + 2-oxoglutarate = (R)-3-hydroxy-2-oxo-4-phosphooxybutanoate + L-glutamate</text>
        <dbReference type="Rhea" id="RHEA:16573"/>
        <dbReference type="ChEBI" id="CHEBI:16810"/>
        <dbReference type="ChEBI" id="CHEBI:29985"/>
        <dbReference type="ChEBI" id="CHEBI:58452"/>
        <dbReference type="ChEBI" id="CHEBI:58538"/>
        <dbReference type="EC" id="2.6.1.52"/>
    </reaction>
</comment>
<evidence type="ECO:0000256" key="7">
    <source>
        <dbReference type="ARBA" id="ARBA00022898"/>
    </source>
</evidence>
<comment type="catalytic activity">
    <reaction evidence="11 12">
        <text>O-phospho-L-serine + 2-oxoglutarate = 3-phosphooxypyruvate + L-glutamate</text>
        <dbReference type="Rhea" id="RHEA:14329"/>
        <dbReference type="ChEBI" id="CHEBI:16810"/>
        <dbReference type="ChEBI" id="CHEBI:18110"/>
        <dbReference type="ChEBI" id="CHEBI:29985"/>
        <dbReference type="ChEBI" id="CHEBI:57524"/>
        <dbReference type="EC" id="2.6.1.52"/>
    </reaction>
</comment>
<dbReference type="RefSeq" id="WP_038500169.1">
    <property type="nucleotide sequence ID" value="NZ_AFWK01000016.1"/>
</dbReference>
<comment type="similarity">
    <text evidence="3 12">Belongs to the class-V pyridoxal-phosphate-dependent aminotransferase family. SerC subfamily.</text>
</comment>
<evidence type="ECO:0000256" key="9">
    <source>
        <dbReference type="ARBA" id="ARBA00023299"/>
    </source>
</evidence>
<feature type="binding site" evidence="12">
    <location>
        <position position="155"/>
    </location>
    <ligand>
        <name>pyridoxal 5'-phosphate</name>
        <dbReference type="ChEBI" id="CHEBI:597326"/>
    </ligand>
</feature>
<dbReference type="InterPro" id="IPR015422">
    <property type="entry name" value="PyrdxlP-dep_Trfase_small"/>
</dbReference>
<gene>
    <name evidence="12" type="primary">serC</name>
    <name evidence="14" type="ORF">IX83_05950</name>
</gene>
<dbReference type="InterPro" id="IPR000192">
    <property type="entry name" value="Aminotrans_V_dom"/>
</dbReference>
<comment type="function">
    <text evidence="12">Catalyzes the reversible conversion of 3-phosphohydroxypyruvate to phosphoserine and of 3-hydroxy-2-oxo-4-phosphonooxybutanoate to phosphohydroxythreonine.</text>
</comment>
<dbReference type="Pfam" id="PF00266">
    <property type="entry name" value="Aminotran_5"/>
    <property type="match status" value="1"/>
</dbReference>
<dbReference type="EMBL" id="CP009238">
    <property type="protein sequence ID" value="AIL32918.1"/>
    <property type="molecule type" value="Genomic_DNA"/>
</dbReference>
<dbReference type="HAMAP" id="MF_00160">
    <property type="entry name" value="SerC_aminotrans_5"/>
    <property type="match status" value="1"/>
</dbReference>
<keyword evidence="15" id="KW-1185">Reference proteome</keyword>
<keyword evidence="6 12" id="KW-0808">Transferase</keyword>
<feature type="binding site" evidence="12">
    <location>
        <position position="174"/>
    </location>
    <ligand>
        <name>pyridoxal 5'-phosphate</name>
        <dbReference type="ChEBI" id="CHEBI:597326"/>
    </ligand>
</feature>
<proteinExistence type="inferred from homology"/>
<feature type="modified residue" description="N6-(pyridoxal phosphate)lysine" evidence="12">
    <location>
        <position position="198"/>
    </location>
</feature>
<dbReference type="SUPFAM" id="SSF53383">
    <property type="entry name" value="PLP-dependent transferases"/>
    <property type="match status" value="1"/>
</dbReference>
<evidence type="ECO:0000256" key="6">
    <source>
        <dbReference type="ARBA" id="ARBA00022679"/>
    </source>
</evidence>
<dbReference type="Gene3D" id="3.90.1150.10">
    <property type="entry name" value="Aspartate Aminotransferase, domain 1"/>
    <property type="match status" value="1"/>
</dbReference>
<dbReference type="OrthoDB" id="9809412at2"/>
<accession>A0A077DIC3</accession>
<keyword evidence="12" id="KW-0963">Cytoplasm</keyword>
<dbReference type="InterPro" id="IPR022278">
    <property type="entry name" value="Pser_aminoTfrase"/>
</dbReference>
<evidence type="ECO:0000259" key="13">
    <source>
        <dbReference type="Pfam" id="PF00266"/>
    </source>
</evidence>
<evidence type="ECO:0000256" key="12">
    <source>
        <dbReference type="HAMAP-Rule" id="MF_00160"/>
    </source>
</evidence>
<dbReference type="InterPro" id="IPR015424">
    <property type="entry name" value="PyrdxlP-dep_Trfase"/>
</dbReference>
<dbReference type="GO" id="GO:0004648">
    <property type="term" value="F:O-phospho-L-serine:2-oxoglutarate aminotransferase activity"/>
    <property type="evidence" value="ECO:0007669"/>
    <property type="project" value="UniProtKB-UniRule"/>
</dbReference>
<dbReference type="InterPro" id="IPR015421">
    <property type="entry name" value="PyrdxlP-dep_Trfase_major"/>
</dbReference>
<comment type="subcellular location">
    <subcellularLocation>
        <location evidence="12">Cytoplasm</location>
    </subcellularLocation>
</comment>
<evidence type="ECO:0000256" key="4">
    <source>
        <dbReference type="ARBA" id="ARBA00022576"/>
    </source>
</evidence>
<keyword evidence="4 12" id="KW-0032">Aminotransferase</keyword>
<dbReference type="GO" id="GO:0030170">
    <property type="term" value="F:pyridoxal phosphate binding"/>
    <property type="evidence" value="ECO:0007669"/>
    <property type="project" value="UniProtKB-UniRule"/>
</dbReference>
<reference evidence="14 15" key="1">
    <citation type="journal article" date="2014" name="BMC Genomics">
        <title>A genomic perspective on a new bacterial genus and species from the Alcaligenaceae family, Basilea psittacipulmonis.</title>
        <authorList>
            <person name="Whiteson K.L."/>
            <person name="Hernandez D."/>
            <person name="Lazarevic V."/>
            <person name="Gaia N."/>
            <person name="Farinelli L."/>
            <person name="Francois P."/>
            <person name="Pilo P."/>
            <person name="Frey J."/>
            <person name="Schrenzel J."/>
        </authorList>
    </citation>
    <scope>NUCLEOTIDE SEQUENCE [LARGE SCALE GENOMIC DNA]</scope>
    <source>
        <strain evidence="14 15">DSM 24701</strain>
    </source>
</reference>
<comment type="pathway">
    <text evidence="2 12">Amino-acid biosynthesis; L-serine biosynthesis; L-serine from 3-phospho-D-glycerate: step 2/3.</text>
</comment>
<evidence type="ECO:0000256" key="1">
    <source>
        <dbReference type="ARBA" id="ARBA00004915"/>
    </source>
</evidence>
<feature type="binding site" evidence="12">
    <location>
        <position position="100"/>
    </location>
    <ligand>
        <name>pyridoxal 5'-phosphate</name>
        <dbReference type="ChEBI" id="CHEBI:597326"/>
    </ligand>
</feature>
<keyword evidence="8 12" id="KW-0664">Pyridoxine biosynthesis</keyword>
<evidence type="ECO:0000313" key="15">
    <source>
        <dbReference type="Proteomes" id="UP000028945"/>
    </source>
</evidence>
<keyword evidence="5 12" id="KW-0028">Amino-acid biosynthesis</keyword>
<evidence type="ECO:0000256" key="5">
    <source>
        <dbReference type="ARBA" id="ARBA00022605"/>
    </source>
</evidence>
<dbReference type="Gene3D" id="3.40.640.10">
    <property type="entry name" value="Type I PLP-dependent aspartate aminotransferase-like (Major domain)"/>
    <property type="match status" value="1"/>
</dbReference>
<protein>
    <recommendedName>
        <fullName evidence="12">Phosphoserine aminotransferase</fullName>
        <ecNumber evidence="12">2.6.1.52</ecNumber>
    </recommendedName>
    <alternativeName>
        <fullName evidence="12">Phosphohydroxythreonine aminotransferase</fullName>
        <shortName evidence="12">PSAT</shortName>
    </alternativeName>
</protein>
<dbReference type="eggNOG" id="COG1932">
    <property type="taxonomic scope" value="Bacteria"/>
</dbReference>
<comment type="caution">
    <text evidence="12">Lacks conserved residue(s) required for the propagation of feature annotation.</text>
</comment>
<dbReference type="AlphaFoldDB" id="A0A077DIC3"/>
<comment type="subunit">
    <text evidence="12">Homodimer.</text>
</comment>
<dbReference type="KEGG" id="bpsi:IX83_05950"/>
<evidence type="ECO:0000256" key="8">
    <source>
        <dbReference type="ARBA" id="ARBA00023096"/>
    </source>
</evidence>
<dbReference type="GO" id="GO:0008615">
    <property type="term" value="P:pyridoxine biosynthetic process"/>
    <property type="evidence" value="ECO:0007669"/>
    <property type="project" value="UniProtKB-UniRule"/>
</dbReference>
<feature type="binding site" evidence="12">
    <location>
        <position position="42"/>
    </location>
    <ligand>
        <name>L-glutamate</name>
        <dbReference type="ChEBI" id="CHEBI:29985"/>
    </ligand>
</feature>
<evidence type="ECO:0000256" key="10">
    <source>
        <dbReference type="ARBA" id="ARBA00047630"/>
    </source>
</evidence>
<evidence type="ECO:0000256" key="11">
    <source>
        <dbReference type="ARBA" id="ARBA00049007"/>
    </source>
</evidence>
<dbReference type="PIRSF" id="PIRSF000525">
    <property type="entry name" value="SerC"/>
    <property type="match status" value="1"/>
</dbReference>
<feature type="binding site" evidence="12">
    <location>
        <begin position="77"/>
        <end position="78"/>
    </location>
    <ligand>
        <name>pyridoxal 5'-phosphate</name>
        <dbReference type="ChEBI" id="CHEBI:597326"/>
    </ligand>
</feature>
<dbReference type="UniPathway" id="UPA00135">
    <property type="reaction ID" value="UER00197"/>
</dbReference>
<comment type="pathway">
    <text evidence="1 12">Cofactor biosynthesis; pyridoxine 5'-phosphate biosynthesis; pyridoxine 5'-phosphate from D-erythrose 4-phosphate: step 3/5.</text>
</comment>
<evidence type="ECO:0000256" key="2">
    <source>
        <dbReference type="ARBA" id="ARBA00005099"/>
    </source>
</evidence>
<dbReference type="EC" id="2.6.1.52" evidence="12"/>
<dbReference type="FunFam" id="3.90.1150.10:FF:000006">
    <property type="entry name" value="Phosphoserine aminotransferase"/>
    <property type="match status" value="1"/>
</dbReference>
<feature type="domain" description="Aminotransferase class V" evidence="13">
    <location>
        <begin position="5"/>
        <end position="349"/>
    </location>
</feature>
<dbReference type="UniPathway" id="UPA00244">
    <property type="reaction ID" value="UER00311"/>
</dbReference>
<name>A0A077DIC3_9BURK</name>
<dbReference type="GO" id="GO:0006564">
    <property type="term" value="P:L-serine biosynthetic process"/>
    <property type="evidence" value="ECO:0007669"/>
    <property type="project" value="UniProtKB-UniRule"/>
</dbReference>
<dbReference type="HOGENOM" id="CLU_034866_0_2_4"/>
<evidence type="ECO:0000313" key="14">
    <source>
        <dbReference type="EMBL" id="AIL32918.1"/>
    </source>
</evidence>
<dbReference type="PANTHER" id="PTHR43247:SF1">
    <property type="entry name" value="PHOSPHOSERINE AMINOTRANSFERASE"/>
    <property type="match status" value="1"/>
</dbReference>
<organism evidence="14 15">
    <name type="scientific">Basilea psittacipulmonis DSM 24701</name>
    <dbReference type="NCBI Taxonomy" id="1072685"/>
    <lineage>
        <taxon>Bacteria</taxon>
        <taxon>Pseudomonadati</taxon>
        <taxon>Pseudomonadota</taxon>
        <taxon>Betaproteobacteria</taxon>
        <taxon>Burkholderiales</taxon>
        <taxon>Alcaligenaceae</taxon>
        <taxon>Basilea</taxon>
    </lineage>
</organism>
<dbReference type="FunFam" id="3.40.640.10:FF:000010">
    <property type="entry name" value="Phosphoserine aminotransferase"/>
    <property type="match status" value="1"/>
</dbReference>
<dbReference type="NCBIfam" id="NF003764">
    <property type="entry name" value="PRK05355.1"/>
    <property type="match status" value="1"/>
</dbReference>
<sequence length="361" mass="40193">MRAPYNFAAGPAQLPLPVLEKIQEEMLDWHGKGVSVLEMGHRGPDFEEILLATRSALYDLTGVSEADYDFVFMSAGARLQNAFIALNLPGKADYVISGNWSKTTYEQGLAYGDMRITANNEEAKDGVPGLHWAPKPEDWKVRPDATFVHYCHNETLSGLGYEDIPKMSVPVVTDMTSCFLSRRQTWENAGIVYAGAQKNLGIAGLSLVMIRRDLLGKASPLCPDFANYTKLADSRSLLNTPPVFAIYVMGLVLEYMQSIGGMELIERANLKKARMLYEYIDQSGFYKNRVAHQDRSICNVSFLLDDRLNELFLKESKEAGLLNLKGHPISGGMRASIYNAMPVEGVEKLIAFMKDFAKRNG</sequence>
<dbReference type="GO" id="GO:0005737">
    <property type="term" value="C:cytoplasm"/>
    <property type="evidence" value="ECO:0007669"/>
    <property type="project" value="UniProtKB-SubCell"/>
</dbReference>
<feature type="binding site" evidence="12">
    <location>
        <begin position="239"/>
        <end position="240"/>
    </location>
    <ligand>
        <name>pyridoxal 5'-phosphate</name>
        <dbReference type="ChEBI" id="CHEBI:597326"/>
    </ligand>
</feature>
<evidence type="ECO:0000256" key="3">
    <source>
        <dbReference type="ARBA" id="ARBA00006904"/>
    </source>
</evidence>
<keyword evidence="7 12" id="KW-0663">Pyridoxal phosphate</keyword>
<feature type="binding site" evidence="12">
    <location>
        <position position="197"/>
    </location>
    <ligand>
        <name>pyridoxal 5'-phosphate</name>
        <dbReference type="ChEBI" id="CHEBI:597326"/>
    </ligand>
</feature>
<keyword evidence="9 12" id="KW-0718">Serine biosynthesis</keyword>
<comment type="cofactor">
    <cofactor evidence="12">
        <name>pyridoxal 5'-phosphate</name>
        <dbReference type="ChEBI" id="CHEBI:597326"/>
    </cofactor>
    <text evidence="12">Binds 1 pyridoxal phosphate per subunit.</text>
</comment>